<dbReference type="InterPro" id="IPR027463">
    <property type="entry name" value="AcrB_DN_DC_subdom"/>
</dbReference>
<dbReference type="InterPro" id="IPR001036">
    <property type="entry name" value="Acrflvin-R"/>
</dbReference>
<gene>
    <name evidence="2" type="ORF">DespoDRAFT_00781</name>
</gene>
<feature type="transmembrane region" description="Helical" evidence="1">
    <location>
        <begin position="540"/>
        <end position="559"/>
    </location>
</feature>
<dbReference type="RefSeq" id="WP_004071519.1">
    <property type="nucleotide sequence ID" value="NZ_CM001488.1"/>
</dbReference>
<evidence type="ECO:0000313" key="3">
    <source>
        <dbReference type="Proteomes" id="UP000005778"/>
    </source>
</evidence>
<dbReference type="Gene3D" id="3.30.70.1320">
    <property type="entry name" value="Multidrug efflux transporter AcrB pore domain like"/>
    <property type="match status" value="1"/>
</dbReference>
<keyword evidence="1" id="KW-0472">Membrane</keyword>
<feature type="transmembrane region" description="Helical" evidence="1">
    <location>
        <begin position="20"/>
        <end position="48"/>
    </location>
</feature>
<dbReference type="PANTHER" id="PTHR32063:SF33">
    <property type="entry name" value="RND SUPERFAMILY EFFLUX PUMP PERMEASE COMPONENT"/>
    <property type="match status" value="1"/>
</dbReference>
<dbReference type="Pfam" id="PF00873">
    <property type="entry name" value="ACR_tran"/>
    <property type="match status" value="1"/>
</dbReference>
<keyword evidence="1" id="KW-1133">Transmembrane helix</keyword>
<dbReference type="SUPFAM" id="SSF82866">
    <property type="entry name" value="Multidrug efflux transporter AcrB transmembrane domain"/>
    <property type="match status" value="2"/>
</dbReference>
<dbReference type="EMBL" id="CM001488">
    <property type="protein sequence ID" value="EIM62768.1"/>
    <property type="molecule type" value="Genomic_DNA"/>
</dbReference>
<accession>I5AZV5</accession>
<sequence length="1040" mass="114012">MPEHNPGFSGPAGQGPRGAMAWMAGNTVAANLLMAIFLVGGLFMAFNIKQEVFPEFSMDSVSISVSYPGASPEEVESGIILAVEEAVRDLEGIDEITSQASEGRASITIEALDGADVTRLWQEIKSEVDRIDTFPDEAEDPVIAITSRQREVVRLALYGDAPETTMRDLADDIRDRFLSDPEITQVELEGVREREILVEISTNTLRRYGMTLSDVADAVSTASVELGGGAIKSGGGDILLRIKSRKDYARQYAKLPILTREDGSQLVLSDIAKVSEGFEDSQSWASFNGKRAVTIAVYRVGKQTPTKVAQATKKMLESINEELPEGIHLSIVRDLSMVFTQRADLLLSNAYMGLALVFLCLALFLEIRLAFWVSMGIPVSFLGSFIFLSAADFTINMVSMFAFIVTLGIVVDDAIVVGENIYYCRRQGMGFLDAATQGTKTVAVPVFFSVATNMVTFMPIMYIPGEMGKIFKTMPLVVAAVFGVSLIESLFILPAHLSHRNRPLFFPLNVLEAWQAKFSEQFETIVKSVYGRLMSVLLSWRYTVFTLGLALLLITFGYVKSGKMGMVPFPKVESDYAFCEIYLPYGTPENKVREVESHLVASAEKTVAENGKEALSTGIFSQVEENHIEMRIYLTDPEVRPVSTSEVTRIWREKTGVVSGLETITFESNRGGPGSGKSLTVSLSHRDTDTLNRAGEDLARHLAEYPMVSDIDDGSAQGKRQFDITLTPAGHRMGLTPRTIAVKIRNAYQGVEAVKNQRGRNEVTVRVRLAEGERISETAFENYVLNTPNGEIMLRDAIETVKGRAYTQINRTNGRREILVTANVNPQSLSENIVQDMEQKILPSLVSLYPGLSYGFKGKQEDVKESVGALVKGLGLALFCIFALLAIPFKSYFQPLIIMLCIPFGIIGAVAGHLIMGYSLSVMSLFGIVAMSGVVVNDSLVLIDFSNRLVRGGMPVAAAIRAAGIQRFRPILLTTLTTCGGLAPIITETSRQAKFLIPMAISLGFGIFFATLITLGLVPCLYLILEDIKGLFKHEDKRHG</sequence>
<feature type="transmembrane region" description="Helical" evidence="1">
    <location>
        <begin position="893"/>
        <end position="915"/>
    </location>
</feature>
<dbReference type="Gene3D" id="3.30.70.1440">
    <property type="entry name" value="Multidrug efflux transporter AcrB pore domain"/>
    <property type="match status" value="1"/>
</dbReference>
<dbReference type="GO" id="GO:0042910">
    <property type="term" value="F:xenobiotic transmembrane transporter activity"/>
    <property type="evidence" value="ECO:0007669"/>
    <property type="project" value="TreeGrafter"/>
</dbReference>
<evidence type="ECO:0000313" key="2">
    <source>
        <dbReference type="EMBL" id="EIM62768.1"/>
    </source>
</evidence>
<dbReference type="GO" id="GO:0005886">
    <property type="term" value="C:plasma membrane"/>
    <property type="evidence" value="ECO:0007669"/>
    <property type="project" value="TreeGrafter"/>
</dbReference>
<organism evidence="2 3">
    <name type="scientific">Desulfobacter postgatei 2ac9</name>
    <dbReference type="NCBI Taxonomy" id="879212"/>
    <lineage>
        <taxon>Bacteria</taxon>
        <taxon>Pseudomonadati</taxon>
        <taxon>Thermodesulfobacteriota</taxon>
        <taxon>Desulfobacteria</taxon>
        <taxon>Desulfobacterales</taxon>
        <taxon>Desulfobacteraceae</taxon>
        <taxon>Desulfobacter</taxon>
    </lineage>
</organism>
<dbReference type="SUPFAM" id="SSF82714">
    <property type="entry name" value="Multidrug efflux transporter AcrB TolC docking domain, DN and DC subdomains"/>
    <property type="match status" value="2"/>
</dbReference>
<dbReference type="eggNOG" id="COG0841">
    <property type="taxonomic scope" value="Bacteria"/>
</dbReference>
<dbReference type="STRING" id="879212.DespoDRAFT_00781"/>
<dbReference type="AlphaFoldDB" id="I5AZV5"/>
<dbReference type="Gene3D" id="1.20.1640.10">
    <property type="entry name" value="Multidrug efflux transporter AcrB transmembrane domain"/>
    <property type="match status" value="2"/>
</dbReference>
<name>I5AZV5_9BACT</name>
<dbReference type="SUPFAM" id="SSF82693">
    <property type="entry name" value="Multidrug efflux transporter AcrB pore domain, PN1, PN2, PC1 and PC2 subdomains"/>
    <property type="match status" value="2"/>
</dbReference>
<feature type="transmembrane region" description="Helical" evidence="1">
    <location>
        <begin position="370"/>
        <end position="388"/>
    </location>
</feature>
<feature type="transmembrane region" description="Helical" evidence="1">
    <location>
        <begin position="345"/>
        <end position="364"/>
    </location>
</feature>
<dbReference type="PRINTS" id="PR00702">
    <property type="entry name" value="ACRIFLAVINRP"/>
</dbReference>
<dbReference type="HOGENOM" id="CLU_002755_1_2_7"/>
<dbReference type="Proteomes" id="UP000005778">
    <property type="component" value="Chromosome"/>
</dbReference>
<reference evidence="2 3" key="1">
    <citation type="submission" date="2011-09" db="EMBL/GenBank/DDBJ databases">
        <authorList>
            <consortium name="US DOE Joint Genome Institute (JGI-PGF)"/>
            <person name="Lucas S."/>
            <person name="Han J."/>
            <person name="Lapidus A."/>
            <person name="Cheng J.-F."/>
            <person name="Goodwin L."/>
            <person name="Pitluck S."/>
            <person name="Peters L."/>
            <person name="Land M.L."/>
            <person name="Hauser L."/>
            <person name="Orellana R."/>
            <person name="Lovley D."/>
            <person name="Woyke T.J."/>
        </authorList>
    </citation>
    <scope>NUCLEOTIDE SEQUENCE [LARGE SCALE GENOMIC DNA]</scope>
    <source>
        <strain evidence="2 3">2ac9</strain>
    </source>
</reference>
<keyword evidence="3" id="KW-1185">Reference proteome</keyword>
<dbReference type="PANTHER" id="PTHR32063">
    <property type="match status" value="1"/>
</dbReference>
<protein>
    <submittedName>
        <fullName evidence="2">Cation/multidrug efflux pump</fullName>
    </submittedName>
</protein>
<feature type="transmembrane region" description="Helical" evidence="1">
    <location>
        <begin position="442"/>
        <end position="464"/>
    </location>
</feature>
<evidence type="ECO:0000256" key="1">
    <source>
        <dbReference type="SAM" id="Phobius"/>
    </source>
</evidence>
<feature type="transmembrane region" description="Helical" evidence="1">
    <location>
        <begin position="867"/>
        <end position="887"/>
    </location>
</feature>
<feature type="transmembrane region" description="Helical" evidence="1">
    <location>
        <begin position="476"/>
        <end position="497"/>
    </location>
</feature>
<dbReference type="Gene3D" id="3.30.70.1430">
    <property type="entry name" value="Multidrug efflux transporter AcrB pore domain"/>
    <property type="match status" value="2"/>
</dbReference>
<feature type="transmembrane region" description="Helical" evidence="1">
    <location>
        <begin position="922"/>
        <end position="943"/>
    </location>
</feature>
<proteinExistence type="predicted"/>
<keyword evidence="1" id="KW-0812">Transmembrane</keyword>
<feature type="transmembrane region" description="Helical" evidence="1">
    <location>
        <begin position="999"/>
        <end position="1025"/>
    </location>
</feature>
<feature type="transmembrane region" description="Helical" evidence="1">
    <location>
        <begin position="400"/>
        <end position="422"/>
    </location>
</feature>
<dbReference type="OrthoDB" id="9806532at2"/>
<dbReference type="Gene3D" id="3.30.2090.10">
    <property type="entry name" value="Multidrug efflux transporter AcrB TolC docking domain, DN and DC subdomains"/>
    <property type="match status" value="2"/>
</dbReference>
<reference evidence="2 3" key="2">
    <citation type="submission" date="2012-02" db="EMBL/GenBank/DDBJ databases">
        <title>Improved High-Quality Draft sequence of Desulfobacter postgatei 2ac9.</title>
        <authorList>
            <consortium name="US DOE Joint Genome Institute"/>
            <person name="Lucas S."/>
            <person name="Han J."/>
            <person name="Lapidus A."/>
            <person name="Cheng J.-F."/>
            <person name="Goodwin L."/>
            <person name="Pitluck S."/>
            <person name="Peters L."/>
            <person name="Ovchinnikova G."/>
            <person name="Held B."/>
            <person name="Detter J.C."/>
            <person name="Han C."/>
            <person name="Tapia R."/>
            <person name="Land M."/>
            <person name="Hauser L."/>
            <person name="Kyrpides N."/>
            <person name="Ivanova N."/>
            <person name="Pagani I."/>
            <person name="Orellana R."/>
            <person name="Lovley D."/>
            <person name="Woyke T."/>
        </authorList>
    </citation>
    <scope>NUCLEOTIDE SEQUENCE [LARGE SCALE GENOMIC DNA]</scope>
    <source>
        <strain evidence="2 3">2ac9</strain>
    </source>
</reference>